<proteinExistence type="predicted"/>
<dbReference type="EMBL" id="JBHRWO010000009">
    <property type="protein sequence ID" value="MFC3492710.1"/>
    <property type="molecule type" value="Genomic_DNA"/>
</dbReference>
<evidence type="ECO:0000313" key="3">
    <source>
        <dbReference type="Proteomes" id="UP001595712"/>
    </source>
</evidence>
<gene>
    <name evidence="2" type="ORF">ACFO8M_09450</name>
</gene>
<comment type="caution">
    <text evidence="2">The sequence shown here is derived from an EMBL/GenBank/DDBJ whole genome shotgun (WGS) entry which is preliminary data.</text>
</comment>
<organism evidence="2 3">
    <name type="scientific">Glycomyces rhizosphaerae</name>
    <dbReference type="NCBI Taxonomy" id="2054422"/>
    <lineage>
        <taxon>Bacteria</taxon>
        <taxon>Bacillati</taxon>
        <taxon>Actinomycetota</taxon>
        <taxon>Actinomycetes</taxon>
        <taxon>Glycomycetales</taxon>
        <taxon>Glycomycetaceae</taxon>
        <taxon>Glycomyces</taxon>
    </lineage>
</organism>
<dbReference type="Proteomes" id="UP001595712">
    <property type="component" value="Unassembled WGS sequence"/>
</dbReference>
<evidence type="ECO:0000313" key="2">
    <source>
        <dbReference type="EMBL" id="MFC3492710.1"/>
    </source>
</evidence>
<keyword evidence="3" id="KW-1185">Reference proteome</keyword>
<feature type="region of interest" description="Disordered" evidence="1">
    <location>
        <begin position="65"/>
        <end position="87"/>
    </location>
</feature>
<reference evidence="3" key="1">
    <citation type="journal article" date="2019" name="Int. J. Syst. Evol. Microbiol.">
        <title>The Global Catalogue of Microorganisms (GCM) 10K type strain sequencing project: providing services to taxonomists for standard genome sequencing and annotation.</title>
        <authorList>
            <consortium name="The Broad Institute Genomics Platform"/>
            <consortium name="The Broad Institute Genome Sequencing Center for Infectious Disease"/>
            <person name="Wu L."/>
            <person name="Ma J."/>
        </authorList>
    </citation>
    <scope>NUCLEOTIDE SEQUENCE [LARGE SCALE GENOMIC DNA]</scope>
    <source>
        <strain evidence="3">CGMCC 4.7396</strain>
    </source>
</reference>
<protein>
    <submittedName>
        <fullName evidence="2">Uncharacterized protein</fullName>
    </submittedName>
</protein>
<accession>A0ABV7PW85</accession>
<dbReference type="RefSeq" id="WP_387973825.1">
    <property type="nucleotide sequence ID" value="NZ_JBHRWO010000009.1"/>
</dbReference>
<evidence type="ECO:0000256" key="1">
    <source>
        <dbReference type="SAM" id="MobiDB-lite"/>
    </source>
</evidence>
<sequence>MTAIAESGINVSQMHSMLTNQAQQEVAAVRKACVEACVESSKRQAAALNGLGALRERVSAALTRRDAIGKPDTTEPPLRRSFEEGREDLTEDTVRRRRLADHRREYDRADAAYIARWDEFNRARSAADAHRKDIDALCQAAAHRARAYWHHYQIRRSIYSQQLVRTHPEGKRLNRLLQQAEPDLPAWVDDPRLVLSEQDRVDDLDSEPREW</sequence>
<name>A0ABV7PW85_9ACTN</name>